<feature type="region of interest" description="Disordered" evidence="1">
    <location>
        <begin position="95"/>
        <end position="137"/>
    </location>
</feature>
<dbReference type="AlphaFoldDB" id="A0A819XP09"/>
<dbReference type="InterPro" id="IPR004242">
    <property type="entry name" value="Transposase_21"/>
</dbReference>
<evidence type="ECO:0000256" key="1">
    <source>
        <dbReference type="SAM" id="MobiDB-lite"/>
    </source>
</evidence>
<accession>A0A819XP09</accession>
<comment type="caution">
    <text evidence="2">The sequence shown here is derived from an EMBL/GenBank/DDBJ whole genome shotgun (WGS) entry which is preliminary data.</text>
</comment>
<dbReference type="Pfam" id="PF02992">
    <property type="entry name" value="Transposase_21"/>
    <property type="match status" value="1"/>
</dbReference>
<name>A0A819XP09_9BILA</name>
<protein>
    <submittedName>
        <fullName evidence="2">Uncharacterized protein</fullName>
    </submittedName>
</protein>
<dbReference type="Proteomes" id="UP000663881">
    <property type="component" value="Unassembled WGS sequence"/>
</dbReference>
<evidence type="ECO:0000313" key="3">
    <source>
        <dbReference type="Proteomes" id="UP000663881"/>
    </source>
</evidence>
<evidence type="ECO:0000313" key="2">
    <source>
        <dbReference type="EMBL" id="CAF4138812.1"/>
    </source>
</evidence>
<organism evidence="2 3">
    <name type="scientific">Adineta steineri</name>
    <dbReference type="NCBI Taxonomy" id="433720"/>
    <lineage>
        <taxon>Eukaryota</taxon>
        <taxon>Metazoa</taxon>
        <taxon>Spiralia</taxon>
        <taxon>Gnathifera</taxon>
        <taxon>Rotifera</taxon>
        <taxon>Eurotatoria</taxon>
        <taxon>Bdelloidea</taxon>
        <taxon>Adinetida</taxon>
        <taxon>Adinetidae</taxon>
        <taxon>Adineta</taxon>
    </lineage>
</organism>
<feature type="compositionally biased region" description="Acidic residues" evidence="1">
    <location>
        <begin position="109"/>
        <end position="120"/>
    </location>
</feature>
<reference evidence="2" key="1">
    <citation type="submission" date="2021-02" db="EMBL/GenBank/DDBJ databases">
        <authorList>
            <person name="Nowell W R."/>
        </authorList>
    </citation>
    <scope>NUCLEOTIDE SEQUENCE</scope>
</reference>
<dbReference type="EMBL" id="CAJOAY010006383">
    <property type="protein sequence ID" value="CAF4138812.1"/>
    <property type="molecule type" value="Genomic_DNA"/>
</dbReference>
<gene>
    <name evidence="2" type="ORF">OKA104_LOCUS37637</name>
</gene>
<proteinExistence type="predicted"/>
<sequence>MGKRTQTATTSISNNKGNGKENLEIFLLVRDIIANAHHIIQRSKITTSKKLQKLEPGDEINFGRRSARVRAVILMIGTATQCKESLLLIENANSKVESEDEHISNNEKNDDDELSDENDDDSTHADADEINSDDDNHALCIDETTPLKDITKLNSANRSQSCVPINTELIVGSQKRKSTIDNEFEPPPKVGKNLQHKNVSMNAQVLLQRKIDSLDAQVLEYQTTWMPRPTDEATVHYLIDIGRILSGEVNIDPDEKSDILSRVSLMLGVTEFQLSECKGKNIRITVRQIMRMKYPDPPSGFKFADVDRDYINAARDYARLMHPYEEKLFTDDMYKKKKNRMKRWKEQRHQNRAMQIGQALHQDNIDEADINAIVDDNIDVDSINSGCTNDNHIMSDVNINESRFLNDAINKIKNLSCDTKTTITEKDISCALVLLKKRHRLSVRCIDDIISLLRTLNVPNVPPSWYYLKKFLTSTRPMPVQTFICPECQEGSISNVVCSQCNSHFNSMKKSNYFLTFPIHSQIERILYYNRDIFTPRRSQTMCMRDICDGAIYQKLQDKLQAPFFTLTLNVDGIAPNKGCQQNIWPILLVMNDLPLKQRFAIQNVILAGVWPGPKKPSRLEMSLFFRNLIDELISLEEGVKFKLYDANDTSIFTRIFLVGACCDKPAQALLQYVPEPIAAFGCGRCEVEGI</sequence>